<dbReference type="AlphaFoldDB" id="A0A9P7E6B3"/>
<accession>A0A9P7E6B3</accession>
<organism evidence="1 2">
    <name type="scientific">Suillus subaureus</name>
    <dbReference type="NCBI Taxonomy" id="48587"/>
    <lineage>
        <taxon>Eukaryota</taxon>
        <taxon>Fungi</taxon>
        <taxon>Dikarya</taxon>
        <taxon>Basidiomycota</taxon>
        <taxon>Agaricomycotina</taxon>
        <taxon>Agaricomycetes</taxon>
        <taxon>Agaricomycetidae</taxon>
        <taxon>Boletales</taxon>
        <taxon>Suillineae</taxon>
        <taxon>Suillaceae</taxon>
        <taxon>Suillus</taxon>
    </lineage>
</organism>
<protein>
    <submittedName>
        <fullName evidence="1">Uncharacterized protein</fullName>
    </submittedName>
</protein>
<gene>
    <name evidence="1" type="ORF">BJ212DRAFT_1371148</name>
</gene>
<sequence>MFHKHNPNASRRSCHLPSADSIMSNPKCLRNHARMRFSILCPHAFTLNRLPMKHPNSSSARGRRCHIQMQSSAAYPCSSSALHPIAMKQLNSQNVQGKVPPIVKLIVLSMLLQFGISRYDFLGCVQFPGSYNFCADIVAPRLVRASGKRCSAWTDTFRYQNSAIWASTWYALEPSDRTFDGTQATPRDQVNKRGINLHNSPRVSMADENRLPKLFQDLIVFVYEPDQSGLSTQRQLASVPGSPAHCIVIVGNRPAMYGFGLKLSSASDCCSRISHDCYSLFRLLFSALTYRI</sequence>
<evidence type="ECO:0000313" key="1">
    <source>
        <dbReference type="EMBL" id="KAG1812070.1"/>
    </source>
</evidence>
<evidence type="ECO:0000313" key="2">
    <source>
        <dbReference type="Proteomes" id="UP000807769"/>
    </source>
</evidence>
<dbReference type="EMBL" id="JABBWG010000027">
    <property type="protein sequence ID" value="KAG1812070.1"/>
    <property type="molecule type" value="Genomic_DNA"/>
</dbReference>
<proteinExistence type="predicted"/>
<dbReference type="RefSeq" id="XP_041190352.1">
    <property type="nucleotide sequence ID" value="XM_041336276.1"/>
</dbReference>
<dbReference type="GeneID" id="64630293"/>
<name>A0A9P7E6B3_9AGAM</name>
<comment type="caution">
    <text evidence="1">The sequence shown here is derived from an EMBL/GenBank/DDBJ whole genome shotgun (WGS) entry which is preliminary data.</text>
</comment>
<dbReference type="Proteomes" id="UP000807769">
    <property type="component" value="Unassembled WGS sequence"/>
</dbReference>
<reference evidence="1" key="1">
    <citation type="journal article" date="2020" name="New Phytol.">
        <title>Comparative genomics reveals dynamic genome evolution in host specialist ectomycorrhizal fungi.</title>
        <authorList>
            <person name="Lofgren L.A."/>
            <person name="Nguyen N.H."/>
            <person name="Vilgalys R."/>
            <person name="Ruytinx J."/>
            <person name="Liao H.L."/>
            <person name="Branco S."/>
            <person name="Kuo A."/>
            <person name="LaButti K."/>
            <person name="Lipzen A."/>
            <person name="Andreopoulos W."/>
            <person name="Pangilinan J."/>
            <person name="Riley R."/>
            <person name="Hundley H."/>
            <person name="Na H."/>
            <person name="Barry K."/>
            <person name="Grigoriev I.V."/>
            <person name="Stajich J.E."/>
            <person name="Kennedy P.G."/>
        </authorList>
    </citation>
    <scope>NUCLEOTIDE SEQUENCE</scope>
    <source>
        <strain evidence="1">MN1</strain>
    </source>
</reference>
<keyword evidence="2" id="KW-1185">Reference proteome</keyword>